<proteinExistence type="inferred from homology"/>
<evidence type="ECO:0000256" key="10">
    <source>
        <dbReference type="ARBA" id="ARBA00023242"/>
    </source>
</evidence>
<evidence type="ECO:0000259" key="17">
    <source>
        <dbReference type="PROSITE" id="PS50102"/>
    </source>
</evidence>
<name>A0A8C7RMK8_ONCMY</name>
<keyword evidence="3" id="KW-0678">Repressor</keyword>
<evidence type="ECO:0000256" key="13">
    <source>
        <dbReference type="ARBA" id="ARBA00079557"/>
    </source>
</evidence>
<reference evidence="18" key="2">
    <citation type="submission" date="2025-08" db="UniProtKB">
        <authorList>
            <consortium name="Ensembl"/>
        </authorList>
    </citation>
    <scope>IDENTIFICATION</scope>
</reference>
<dbReference type="Gene3D" id="3.30.70.330">
    <property type="match status" value="2"/>
</dbReference>
<dbReference type="InterPro" id="IPR000504">
    <property type="entry name" value="RRM_dom"/>
</dbReference>
<dbReference type="InterPro" id="IPR047190">
    <property type="entry name" value="RRM2_SRSF4/6"/>
</dbReference>
<protein>
    <recommendedName>
        <fullName evidence="11">Serine/arginine-rich splicing factor 5</fullName>
    </recommendedName>
    <alternativeName>
        <fullName evidence="12">Delayed-early protein HRS</fullName>
    </alternativeName>
    <alternativeName>
        <fullName evidence="14">Pre-mRNA-splicing factor SRP40</fullName>
    </alternativeName>
    <alternativeName>
        <fullName evidence="13">Splicing factor, arginine/serine-rich 5</fullName>
    </alternativeName>
</protein>
<dbReference type="GO" id="GO:0003729">
    <property type="term" value="F:mRNA binding"/>
    <property type="evidence" value="ECO:0007669"/>
    <property type="project" value="TreeGrafter"/>
</dbReference>
<keyword evidence="6" id="KW-0677">Repeat</keyword>
<feature type="domain" description="RRM" evidence="17">
    <location>
        <begin position="183"/>
        <end position="256"/>
    </location>
</feature>
<dbReference type="CDD" id="cd12600">
    <property type="entry name" value="RRM2_SRSF4_like"/>
    <property type="match status" value="1"/>
</dbReference>
<keyword evidence="10" id="KW-0539">Nucleus</keyword>
<sequence>MTCGCYTGVSLPYTISMTTRSKNTPIHLGPEVHPVTSRCRHFDTQTSEKSRKDDRKSIIMSGCRVFIGRLSPHARERDVEKFFKGYGRIREVNLKNGFGFVEFDDHRDADDAVYELNGKELCSERVTIEHARSRRGRGGGPGMGGGGGGGGGRFSPRFSSYRQGSGGHSGGSSRYGPPVRTEHRIIVENLSSRISWQDLKDLMRKAGEVTFVDAHRTNKNEGVVEFASHSDMKNAIDKLDGTDLNGRKLKLSEDRKSRHSRSRSRGSRSYSRSRSRSPRSKSRSRSRNRSRSPRSRSASRTPEKKPSSAGAGRAAHRSTSRSPSRSRSPAPRSRTPPPRSRSRTPPPSSPAPARKQSPSRSRSPSVESQH</sequence>
<dbReference type="GO" id="GO:0005737">
    <property type="term" value="C:cytoplasm"/>
    <property type="evidence" value="ECO:0007669"/>
    <property type="project" value="TreeGrafter"/>
</dbReference>
<dbReference type="FunFam" id="3.30.70.330:FF:000138">
    <property type="entry name" value="Serine/arginine-rich splicing factor 5 alpha"/>
    <property type="match status" value="1"/>
</dbReference>
<organism evidence="18 19">
    <name type="scientific">Oncorhynchus mykiss</name>
    <name type="common">Rainbow trout</name>
    <name type="synonym">Salmo gairdneri</name>
    <dbReference type="NCBI Taxonomy" id="8022"/>
    <lineage>
        <taxon>Eukaryota</taxon>
        <taxon>Metazoa</taxon>
        <taxon>Chordata</taxon>
        <taxon>Craniata</taxon>
        <taxon>Vertebrata</taxon>
        <taxon>Euteleostomi</taxon>
        <taxon>Actinopterygii</taxon>
        <taxon>Neopterygii</taxon>
        <taxon>Teleostei</taxon>
        <taxon>Protacanthopterygii</taxon>
        <taxon>Salmoniformes</taxon>
        <taxon>Salmonidae</taxon>
        <taxon>Salmoninae</taxon>
        <taxon>Oncorhynchus</taxon>
    </lineage>
</organism>
<keyword evidence="5" id="KW-0507">mRNA processing</keyword>
<evidence type="ECO:0000313" key="18">
    <source>
        <dbReference type="Ensembl" id="ENSOMYP00000053916.1"/>
    </source>
</evidence>
<dbReference type="GO" id="GO:0006397">
    <property type="term" value="P:mRNA processing"/>
    <property type="evidence" value="ECO:0007669"/>
    <property type="project" value="UniProtKB-KW"/>
</dbReference>
<reference evidence="18" key="3">
    <citation type="submission" date="2025-09" db="UniProtKB">
        <authorList>
            <consortium name="Ensembl"/>
        </authorList>
    </citation>
    <scope>IDENTIFICATION</scope>
</reference>
<dbReference type="GO" id="GO:0008380">
    <property type="term" value="P:RNA splicing"/>
    <property type="evidence" value="ECO:0007669"/>
    <property type="project" value="UniProtKB-KW"/>
</dbReference>
<dbReference type="GO" id="GO:0016607">
    <property type="term" value="C:nuclear speck"/>
    <property type="evidence" value="ECO:0007669"/>
    <property type="project" value="UniProtKB-SubCell"/>
</dbReference>
<feature type="region of interest" description="Disordered" evidence="16">
    <location>
        <begin position="247"/>
        <end position="370"/>
    </location>
</feature>
<dbReference type="SMART" id="SM00360">
    <property type="entry name" value="RRM"/>
    <property type="match status" value="2"/>
</dbReference>
<evidence type="ECO:0000256" key="1">
    <source>
        <dbReference type="ARBA" id="ARBA00004324"/>
    </source>
</evidence>
<dbReference type="InterPro" id="IPR050374">
    <property type="entry name" value="RRT5_SRSF_SR"/>
</dbReference>
<evidence type="ECO:0000256" key="11">
    <source>
        <dbReference type="ARBA" id="ARBA00067894"/>
    </source>
</evidence>
<evidence type="ECO:0000256" key="15">
    <source>
        <dbReference type="PROSITE-ProRule" id="PRU00176"/>
    </source>
</evidence>
<keyword evidence="7 15" id="KW-0694">RNA-binding</keyword>
<feature type="domain" description="RRM" evidence="17">
    <location>
        <begin position="63"/>
        <end position="133"/>
    </location>
</feature>
<evidence type="ECO:0000256" key="4">
    <source>
        <dbReference type="ARBA" id="ARBA00022553"/>
    </source>
</evidence>
<dbReference type="InterPro" id="IPR035979">
    <property type="entry name" value="RBD_domain_sf"/>
</dbReference>
<comment type="similarity">
    <text evidence="2">Belongs to the splicing factor SR family.</text>
</comment>
<dbReference type="Proteomes" id="UP000694395">
    <property type="component" value="Chromosome 19"/>
</dbReference>
<evidence type="ECO:0000256" key="2">
    <source>
        <dbReference type="ARBA" id="ARBA00010269"/>
    </source>
</evidence>
<dbReference type="Ensembl" id="ENSOMYT00000058676.2">
    <property type="protein sequence ID" value="ENSOMYP00000053916.1"/>
    <property type="gene ID" value="ENSOMYG00000024710.2"/>
</dbReference>
<evidence type="ECO:0000256" key="7">
    <source>
        <dbReference type="ARBA" id="ARBA00022884"/>
    </source>
</evidence>
<dbReference type="GeneTree" id="ENSGT00940000164884"/>
<dbReference type="CDD" id="cd12337">
    <property type="entry name" value="RRM1_SRSF4_like"/>
    <property type="match status" value="1"/>
</dbReference>
<keyword evidence="4" id="KW-0597">Phosphoprotein</keyword>
<evidence type="ECO:0000256" key="9">
    <source>
        <dbReference type="ARBA" id="ARBA00023187"/>
    </source>
</evidence>
<evidence type="ECO:0000256" key="14">
    <source>
        <dbReference type="ARBA" id="ARBA00083554"/>
    </source>
</evidence>
<feature type="compositionally biased region" description="Gly residues" evidence="16">
    <location>
        <begin position="138"/>
        <end position="153"/>
    </location>
</feature>
<accession>A0A8C7RMK8</accession>
<dbReference type="PANTHER" id="PTHR23003:SF63">
    <property type="entry name" value="SERINE AND ARGININE-RICH-SPLICING FACTOR 5A"/>
    <property type="match status" value="1"/>
</dbReference>
<dbReference type="SUPFAM" id="SSF54928">
    <property type="entry name" value="RNA-binding domain, RBD"/>
    <property type="match status" value="1"/>
</dbReference>
<feature type="region of interest" description="Disordered" evidence="16">
    <location>
        <begin position="130"/>
        <end position="179"/>
    </location>
</feature>
<evidence type="ECO:0000256" key="3">
    <source>
        <dbReference type="ARBA" id="ARBA00022491"/>
    </source>
</evidence>
<feature type="compositionally biased region" description="Low complexity" evidence="16">
    <location>
        <begin position="351"/>
        <end position="370"/>
    </location>
</feature>
<evidence type="ECO:0000256" key="8">
    <source>
        <dbReference type="ARBA" id="ARBA00022990"/>
    </source>
</evidence>
<evidence type="ECO:0000313" key="19">
    <source>
        <dbReference type="Proteomes" id="UP000694395"/>
    </source>
</evidence>
<evidence type="ECO:0000256" key="16">
    <source>
        <dbReference type="SAM" id="MobiDB-lite"/>
    </source>
</evidence>
<dbReference type="AlphaFoldDB" id="A0A8C7RMK8"/>
<keyword evidence="8" id="KW-0007">Acetylation</keyword>
<dbReference type="Pfam" id="PF00076">
    <property type="entry name" value="RRM_1"/>
    <property type="match status" value="2"/>
</dbReference>
<dbReference type="InterPro" id="IPR012677">
    <property type="entry name" value="Nucleotide-bd_a/b_plait_sf"/>
</dbReference>
<comment type="subcellular location">
    <subcellularLocation>
        <location evidence="1">Nucleus speckle</location>
    </subcellularLocation>
</comment>
<reference evidence="18" key="1">
    <citation type="submission" date="2020-07" db="EMBL/GenBank/DDBJ databases">
        <title>A long reads based de novo assembly of the rainbow trout Arlee double haploid line genome.</title>
        <authorList>
            <person name="Gao G."/>
            <person name="Palti Y."/>
        </authorList>
    </citation>
    <scope>NUCLEOTIDE SEQUENCE [LARGE SCALE GENOMIC DNA]</scope>
</reference>
<evidence type="ECO:0000256" key="12">
    <source>
        <dbReference type="ARBA" id="ARBA00076277"/>
    </source>
</evidence>
<keyword evidence="9" id="KW-0508">mRNA splicing</keyword>
<feature type="compositionally biased region" description="Low complexity" evidence="16">
    <location>
        <begin position="320"/>
        <end position="333"/>
    </location>
</feature>
<keyword evidence="19" id="KW-1185">Reference proteome</keyword>
<dbReference type="FunFam" id="3.30.70.330:FF:000028">
    <property type="entry name" value="Putative serine/arginine-rich splicing factor 4"/>
    <property type="match status" value="1"/>
</dbReference>
<evidence type="ECO:0000256" key="5">
    <source>
        <dbReference type="ARBA" id="ARBA00022664"/>
    </source>
</evidence>
<evidence type="ECO:0000256" key="6">
    <source>
        <dbReference type="ARBA" id="ARBA00022737"/>
    </source>
</evidence>
<dbReference type="PANTHER" id="PTHR23003">
    <property type="entry name" value="RNA RECOGNITION MOTIF RRM DOMAIN CONTAINING PROTEIN"/>
    <property type="match status" value="1"/>
</dbReference>
<feature type="compositionally biased region" description="Basic residues" evidence="16">
    <location>
        <begin position="257"/>
        <end position="294"/>
    </location>
</feature>
<dbReference type="PROSITE" id="PS50102">
    <property type="entry name" value="RRM"/>
    <property type="match status" value="2"/>
</dbReference>
<feature type="compositionally biased region" description="Low complexity" evidence="16">
    <location>
        <begin position="154"/>
        <end position="163"/>
    </location>
</feature>
<feature type="compositionally biased region" description="Pro residues" evidence="16">
    <location>
        <begin position="334"/>
        <end position="350"/>
    </location>
</feature>